<dbReference type="Proteomes" id="UP000766904">
    <property type="component" value="Unassembled WGS sequence"/>
</dbReference>
<dbReference type="SUPFAM" id="SSF55486">
    <property type="entry name" value="Metalloproteases ('zincins'), catalytic domain"/>
    <property type="match status" value="2"/>
</dbReference>
<keyword evidence="1" id="KW-1133">Transmembrane helix</keyword>
<gene>
    <name evidence="2" type="ORF">CV102_20745</name>
</gene>
<dbReference type="AlphaFoldDB" id="A0A8J8Q0T2"/>
<evidence type="ECO:0000313" key="3">
    <source>
        <dbReference type="Proteomes" id="UP000766904"/>
    </source>
</evidence>
<dbReference type="Gene3D" id="3.40.390.10">
    <property type="entry name" value="Collagenase (Catalytic Domain)"/>
    <property type="match status" value="1"/>
</dbReference>
<name>A0A8J8Q0T2_9EURY</name>
<dbReference type="RefSeq" id="WP_148859913.1">
    <property type="nucleotide sequence ID" value="NZ_PHNJ01000015.1"/>
</dbReference>
<evidence type="ECO:0000313" key="2">
    <source>
        <dbReference type="EMBL" id="TYL36709.1"/>
    </source>
</evidence>
<sequence>MSRETQADSSTGSVRRRLFLGGLVSTLSIGSLGTLGYATRSPAETLEVRVWLSEEAARYDGVDDRLLEYLDALLGYEYWQLELSYGGVVSASTEDGARVTINGEWPRILAAGALGTRDLDPAADVNLLVTDGQMTTAPTGFALPHVASVGGARYLATLPPFDDLETVLDDGSIHRVVENERPTRTIQILLHELGHALGLEHDHGVAFRNGDAVVATPMLSSYAWDPSYDGDRSRCGTVYPSTDDRERTLSLIFSGCAQRELEEYNGGFSL</sequence>
<proteinExistence type="predicted"/>
<reference evidence="2" key="1">
    <citation type="submission" date="2017-11" db="EMBL/GenBank/DDBJ databases">
        <authorList>
            <person name="Kajale S.C."/>
            <person name="Sharma A."/>
        </authorList>
    </citation>
    <scope>NUCLEOTIDE SEQUENCE</scope>
    <source>
        <strain evidence="2">LS1_42</strain>
    </source>
</reference>
<dbReference type="InterPro" id="IPR024079">
    <property type="entry name" value="MetalloPept_cat_dom_sf"/>
</dbReference>
<evidence type="ECO:0008006" key="4">
    <source>
        <dbReference type="Google" id="ProtNLM"/>
    </source>
</evidence>
<accession>A0A8J8Q0T2</accession>
<dbReference type="EMBL" id="PHNJ01000015">
    <property type="protein sequence ID" value="TYL36709.1"/>
    <property type="molecule type" value="Genomic_DNA"/>
</dbReference>
<keyword evidence="1" id="KW-0812">Transmembrane</keyword>
<organism evidence="2 3">
    <name type="scientific">Natronococcus pandeyae</name>
    <dbReference type="NCBI Taxonomy" id="2055836"/>
    <lineage>
        <taxon>Archaea</taxon>
        <taxon>Methanobacteriati</taxon>
        <taxon>Methanobacteriota</taxon>
        <taxon>Stenosarchaea group</taxon>
        <taxon>Halobacteria</taxon>
        <taxon>Halobacteriales</taxon>
        <taxon>Natrialbaceae</taxon>
        <taxon>Natronococcus</taxon>
    </lineage>
</organism>
<feature type="transmembrane region" description="Helical" evidence="1">
    <location>
        <begin position="18"/>
        <end position="38"/>
    </location>
</feature>
<dbReference type="OrthoDB" id="198863at2157"/>
<keyword evidence="1" id="KW-0472">Membrane</keyword>
<evidence type="ECO:0000256" key="1">
    <source>
        <dbReference type="SAM" id="Phobius"/>
    </source>
</evidence>
<dbReference type="GO" id="GO:0008237">
    <property type="term" value="F:metallopeptidase activity"/>
    <property type="evidence" value="ECO:0007669"/>
    <property type="project" value="InterPro"/>
</dbReference>
<keyword evidence="3" id="KW-1185">Reference proteome</keyword>
<comment type="caution">
    <text evidence="2">The sequence shown here is derived from an EMBL/GenBank/DDBJ whole genome shotgun (WGS) entry which is preliminary data.</text>
</comment>
<protein>
    <recommendedName>
        <fullName evidence="4">Peptidase M10A and M12B matrixin and adamalysin</fullName>
    </recommendedName>
</protein>